<dbReference type="Proteomes" id="UP001185069">
    <property type="component" value="Unassembled WGS sequence"/>
</dbReference>
<gene>
    <name evidence="4" type="ORF">JOE69_000819</name>
</gene>
<dbReference type="CDD" id="cd11614">
    <property type="entry name" value="SAF_CpaB_FlgA_like"/>
    <property type="match status" value="1"/>
</dbReference>
<keyword evidence="5" id="KW-1185">Reference proteome</keyword>
<dbReference type="SMART" id="SM00858">
    <property type="entry name" value="SAF"/>
    <property type="match status" value="1"/>
</dbReference>
<reference evidence="4 5" key="1">
    <citation type="submission" date="2023-07" db="EMBL/GenBank/DDBJ databases">
        <title>Sequencing the genomes of 1000 actinobacteria strains.</title>
        <authorList>
            <person name="Klenk H.-P."/>
        </authorList>
    </citation>
    <scope>NUCLEOTIDE SEQUENCE [LARGE SCALE GENOMIC DNA]</scope>
    <source>
        <strain evidence="4 5">DSM 14555</strain>
    </source>
</reference>
<comment type="caution">
    <text evidence="4">The sequence shown here is derived from an EMBL/GenBank/DDBJ whole genome shotgun (WGS) entry which is preliminary data.</text>
</comment>
<dbReference type="RefSeq" id="WP_309796312.1">
    <property type="nucleotide sequence ID" value="NZ_BAAAHY010000006.1"/>
</dbReference>
<keyword evidence="2" id="KW-0812">Transmembrane</keyword>
<evidence type="ECO:0000259" key="3">
    <source>
        <dbReference type="SMART" id="SM00858"/>
    </source>
</evidence>
<proteinExistence type="predicted"/>
<evidence type="ECO:0000256" key="1">
    <source>
        <dbReference type="SAM" id="MobiDB-lite"/>
    </source>
</evidence>
<feature type="compositionally biased region" description="Basic residues" evidence="1">
    <location>
        <begin position="1"/>
        <end position="10"/>
    </location>
</feature>
<evidence type="ECO:0000313" key="4">
    <source>
        <dbReference type="EMBL" id="MDR6268581.1"/>
    </source>
</evidence>
<keyword evidence="2" id="KW-0472">Membrane</keyword>
<evidence type="ECO:0000313" key="5">
    <source>
        <dbReference type="Proteomes" id="UP001185069"/>
    </source>
</evidence>
<dbReference type="InterPro" id="IPR013974">
    <property type="entry name" value="SAF"/>
</dbReference>
<protein>
    <recommendedName>
        <fullName evidence="3">SAF domain-containing protein</fullName>
    </recommendedName>
</protein>
<feature type="domain" description="SAF" evidence="3">
    <location>
        <begin position="59"/>
        <end position="122"/>
    </location>
</feature>
<accession>A0ABU1JAV3</accession>
<organism evidence="4 5">
    <name type="scientific">Arthrobacter russicus</name>
    <dbReference type="NCBI Taxonomy" id="172040"/>
    <lineage>
        <taxon>Bacteria</taxon>
        <taxon>Bacillati</taxon>
        <taxon>Actinomycetota</taxon>
        <taxon>Actinomycetes</taxon>
        <taxon>Micrococcales</taxon>
        <taxon>Micrococcaceae</taxon>
        <taxon>Arthrobacter</taxon>
    </lineage>
</organism>
<feature type="region of interest" description="Disordered" evidence="1">
    <location>
        <begin position="1"/>
        <end position="24"/>
    </location>
</feature>
<keyword evidence="2" id="KW-1133">Transmembrane helix</keyword>
<name>A0ABU1JAV3_9MICC</name>
<feature type="transmembrane region" description="Helical" evidence="2">
    <location>
        <begin position="34"/>
        <end position="55"/>
    </location>
</feature>
<dbReference type="EMBL" id="JAVDQF010000001">
    <property type="protein sequence ID" value="MDR6268581.1"/>
    <property type="molecule type" value="Genomic_DNA"/>
</dbReference>
<sequence>MASAGIRRRGGGGMTLGTPATNRLKRPSWRDPRLLVGILLVLASVAAVVSLLAGADRTTEVFIAKRDIPVGQKITEDLLDRGRVRLDPVQERYQLAAEGLPSNGFAVQRIPQGELLPKSSIDEAASVDRSPIAFSLDENLPAGAKVGSRVDVWASRPDVRSGGFNEPVRLLAGAEISQLENRSGGLGSNRSTSVYVLVGKQQMPQILDSLANNAKISVVWNPSGGQG</sequence>
<evidence type="ECO:0000256" key="2">
    <source>
        <dbReference type="SAM" id="Phobius"/>
    </source>
</evidence>